<name>A0A8J8FA23_9BACT</name>
<dbReference type="PROSITE" id="PS51257">
    <property type="entry name" value="PROKAR_LIPOPROTEIN"/>
    <property type="match status" value="1"/>
</dbReference>
<proteinExistence type="predicted"/>
<dbReference type="Proteomes" id="UP000598971">
    <property type="component" value="Unassembled WGS sequence"/>
</dbReference>
<dbReference type="EMBL" id="WHPF01000001">
    <property type="protein sequence ID" value="NNV54116.1"/>
    <property type="molecule type" value="Genomic_DNA"/>
</dbReference>
<evidence type="ECO:0000313" key="1">
    <source>
        <dbReference type="EMBL" id="NNV54116.1"/>
    </source>
</evidence>
<evidence type="ECO:0008006" key="3">
    <source>
        <dbReference type="Google" id="ProtNLM"/>
    </source>
</evidence>
<dbReference type="RefSeq" id="WP_171606023.1">
    <property type="nucleotide sequence ID" value="NZ_WHPF01000001.1"/>
</dbReference>
<dbReference type="AlphaFoldDB" id="A0A8J8FA23"/>
<protein>
    <recommendedName>
        <fullName evidence="3">Lipocalin-like domain-containing protein</fullName>
    </recommendedName>
</protein>
<evidence type="ECO:0000313" key="2">
    <source>
        <dbReference type="Proteomes" id="UP000598971"/>
    </source>
</evidence>
<accession>A0A8J8FA23</accession>
<sequence length="137" mass="15363">MKPWLFIFAMLAITTIASCKKADIIENVGIVGKWQLIEVFNGYANGGDFTWSPVSIDNAHTITFTQNGEYNKKENLNGNNQECIGTYSFQTSNNLEVNSNCNTITEKMFVSELSTNSLILDQSVIEGKIRYKYSASR</sequence>
<comment type="caution">
    <text evidence="1">The sequence shown here is derived from an EMBL/GenBank/DDBJ whole genome shotgun (WGS) entry which is preliminary data.</text>
</comment>
<organism evidence="1 2">
    <name type="scientific">Limnovirga soli</name>
    <dbReference type="NCBI Taxonomy" id="2656915"/>
    <lineage>
        <taxon>Bacteria</taxon>
        <taxon>Pseudomonadati</taxon>
        <taxon>Bacteroidota</taxon>
        <taxon>Chitinophagia</taxon>
        <taxon>Chitinophagales</taxon>
        <taxon>Chitinophagaceae</taxon>
        <taxon>Limnovirga</taxon>
    </lineage>
</organism>
<gene>
    <name evidence="1" type="ORF">GD597_01505</name>
</gene>
<reference evidence="1" key="1">
    <citation type="submission" date="2019-10" db="EMBL/GenBank/DDBJ databases">
        <title>Draft genome sequence of Panacibacter sp. KCS-6.</title>
        <authorList>
            <person name="Yim K.J."/>
        </authorList>
    </citation>
    <scope>NUCLEOTIDE SEQUENCE</scope>
    <source>
        <strain evidence="1">KCS-6</strain>
    </source>
</reference>
<keyword evidence="2" id="KW-1185">Reference proteome</keyword>